<sequence length="47" mass="5448">MPEQAGRVRPMQLTWGSFTWNDQEVRDRIHARSTSFTSQSNDNNPPT</sequence>
<reference evidence="1" key="2">
    <citation type="journal article" date="2013" name="Mar. Genomics">
        <title>Expression of sulfatases in Rhodopirellula baltica and the diversity of sulfatases in the genus Rhodopirellula.</title>
        <authorList>
            <person name="Wegner C.E."/>
            <person name="Richter-Heitmann T."/>
            <person name="Klindworth A."/>
            <person name="Klockow C."/>
            <person name="Richter M."/>
            <person name="Achstetter T."/>
            <person name="Glockner F.O."/>
            <person name="Harder J."/>
        </authorList>
    </citation>
    <scope>NUCLEOTIDE SEQUENCE [LARGE SCALE GENOMIC DNA]</scope>
    <source>
        <strain evidence="1">6C</strain>
    </source>
</reference>
<dbReference type="Proteomes" id="UP000011529">
    <property type="component" value="Unassembled WGS sequence"/>
</dbReference>
<accession>M2APM0</accession>
<protein>
    <submittedName>
        <fullName evidence="1">Uncharacterized protein</fullName>
    </submittedName>
</protein>
<gene>
    <name evidence="1" type="ORF">RE6C_04499</name>
</gene>
<organism evidence="1 2">
    <name type="scientific">Rhodopirellula europaea 6C</name>
    <dbReference type="NCBI Taxonomy" id="1263867"/>
    <lineage>
        <taxon>Bacteria</taxon>
        <taxon>Pseudomonadati</taxon>
        <taxon>Planctomycetota</taxon>
        <taxon>Planctomycetia</taxon>
        <taxon>Pirellulales</taxon>
        <taxon>Pirellulaceae</taxon>
        <taxon>Rhodopirellula</taxon>
    </lineage>
</organism>
<keyword evidence="2" id="KW-1185">Reference proteome</keyword>
<proteinExistence type="predicted"/>
<comment type="caution">
    <text evidence="1">The sequence shown here is derived from an EMBL/GenBank/DDBJ whole genome shotgun (WGS) entry which is preliminary data.</text>
</comment>
<dbReference type="PATRIC" id="fig|1263867.3.peg.4825"/>
<dbReference type="RefSeq" id="WP_008659994.1">
    <property type="nucleotide sequence ID" value="NZ_ANMO01000211.1"/>
</dbReference>
<reference evidence="1" key="1">
    <citation type="submission" date="2012-11" db="EMBL/GenBank/DDBJ databases">
        <title>Permanent draft genomes of Rhodopirellula europaea strain SH398 and 6C.</title>
        <authorList>
            <person name="Richter M."/>
            <person name="Richter-Heitmann T."/>
            <person name="Frank C."/>
            <person name="Harder J."/>
            <person name="Glockner F.O."/>
        </authorList>
    </citation>
    <scope>NUCLEOTIDE SEQUENCE</scope>
    <source>
        <strain evidence="1">6C</strain>
    </source>
</reference>
<name>M2APM0_9BACT</name>
<dbReference type="EMBL" id="ANMO01000211">
    <property type="protein sequence ID" value="EMB14692.1"/>
    <property type="molecule type" value="Genomic_DNA"/>
</dbReference>
<evidence type="ECO:0000313" key="1">
    <source>
        <dbReference type="EMBL" id="EMB14692.1"/>
    </source>
</evidence>
<dbReference type="AlphaFoldDB" id="M2APM0"/>
<evidence type="ECO:0000313" key="2">
    <source>
        <dbReference type="Proteomes" id="UP000011529"/>
    </source>
</evidence>